<feature type="domain" description="CAAX prenyl protease 2/Lysostaphin resistance protein A-like" evidence="2">
    <location>
        <begin position="140"/>
        <end position="226"/>
    </location>
</feature>
<dbReference type="PANTHER" id="PTHR36435">
    <property type="entry name" value="SLR1288 PROTEIN"/>
    <property type="match status" value="1"/>
</dbReference>
<dbReference type="Pfam" id="PF02517">
    <property type="entry name" value="Rce1-like"/>
    <property type="match status" value="1"/>
</dbReference>
<sequence length="301" mass="34345">MNEFSLWKKCKSDFNKCTGLLLIYIFLSLVLGMGLGSFIGYLPVSFLHKLVLMMLAVYLLSLFVIVIAFLIGKAWLKVPLGKLFRNKISCKTWGLSTSFMFGISFFVAYFVNLVNLLLSRLFGVSMSGSSLELGPFSFYTFLILIYVVVLGPLFEELLFRGLILRTLDKYHRGFAVLVSSLLFGMLHMNLQQGIVTFAVGCVLGYVSLKYDSLLLPIGMHIANNLVSVLITYLSWPVLWCFFYLFCVIMMMISLSKEERSIHQLFQKEYCTYPYGKLFFSRWTTILFLAVFVIMAIFGFGT</sequence>
<dbReference type="InterPro" id="IPR052710">
    <property type="entry name" value="CAAX_protease"/>
</dbReference>
<comment type="caution">
    <text evidence="3">The sequence shown here is derived from an EMBL/GenBank/DDBJ whole genome shotgun (WGS) entry which is preliminary data.</text>
</comment>
<evidence type="ECO:0000259" key="2">
    <source>
        <dbReference type="Pfam" id="PF02517"/>
    </source>
</evidence>
<feature type="transmembrane region" description="Helical" evidence="1">
    <location>
        <begin position="21"/>
        <end position="44"/>
    </location>
</feature>
<dbReference type="EMBL" id="JACHHD010000018">
    <property type="protein sequence ID" value="MBB5185566.1"/>
    <property type="molecule type" value="Genomic_DNA"/>
</dbReference>
<organism evidence="3 4">
    <name type="scientific">Faecalicoccus acidiformans</name>
    <dbReference type="NCBI Taxonomy" id="915173"/>
    <lineage>
        <taxon>Bacteria</taxon>
        <taxon>Bacillati</taxon>
        <taxon>Bacillota</taxon>
        <taxon>Erysipelotrichia</taxon>
        <taxon>Erysipelotrichales</taxon>
        <taxon>Erysipelotrichaceae</taxon>
        <taxon>Faecalicoccus</taxon>
    </lineage>
</organism>
<feature type="transmembrane region" description="Helical" evidence="1">
    <location>
        <begin position="138"/>
        <end position="158"/>
    </location>
</feature>
<dbReference type="RefSeq" id="WP_183376641.1">
    <property type="nucleotide sequence ID" value="NZ_JACHHD010000018.1"/>
</dbReference>
<feature type="transmembrane region" description="Helical" evidence="1">
    <location>
        <begin position="229"/>
        <end position="252"/>
    </location>
</feature>
<protein>
    <recommendedName>
        <fullName evidence="2">CAAX prenyl protease 2/Lysostaphin resistance protein A-like domain-containing protein</fullName>
    </recommendedName>
</protein>
<evidence type="ECO:0000313" key="3">
    <source>
        <dbReference type="EMBL" id="MBB5185566.1"/>
    </source>
</evidence>
<dbReference type="GO" id="GO:0080120">
    <property type="term" value="P:CAAX-box protein maturation"/>
    <property type="evidence" value="ECO:0007669"/>
    <property type="project" value="UniProtKB-ARBA"/>
</dbReference>
<evidence type="ECO:0000256" key="1">
    <source>
        <dbReference type="SAM" id="Phobius"/>
    </source>
</evidence>
<feature type="transmembrane region" description="Helical" evidence="1">
    <location>
        <begin position="50"/>
        <end position="72"/>
    </location>
</feature>
<feature type="transmembrane region" description="Helical" evidence="1">
    <location>
        <begin position="93"/>
        <end position="118"/>
    </location>
</feature>
<evidence type="ECO:0000313" key="4">
    <source>
        <dbReference type="Proteomes" id="UP000521313"/>
    </source>
</evidence>
<dbReference type="Proteomes" id="UP000521313">
    <property type="component" value="Unassembled WGS sequence"/>
</dbReference>
<dbReference type="AlphaFoldDB" id="A0A7W8D1W5"/>
<reference evidence="3 4" key="1">
    <citation type="submission" date="2020-08" db="EMBL/GenBank/DDBJ databases">
        <title>Genomic Encyclopedia of Type Strains, Phase IV (KMG-IV): sequencing the most valuable type-strain genomes for metagenomic binning, comparative biology and taxonomic classification.</title>
        <authorList>
            <person name="Goeker M."/>
        </authorList>
    </citation>
    <scope>NUCLEOTIDE SEQUENCE [LARGE SCALE GENOMIC DNA]</scope>
    <source>
        <strain evidence="3 4">DSM 26963</strain>
    </source>
</reference>
<feature type="transmembrane region" description="Helical" evidence="1">
    <location>
        <begin position="194"/>
        <end position="217"/>
    </location>
</feature>
<keyword evidence="1" id="KW-1133">Transmembrane helix</keyword>
<dbReference type="InterPro" id="IPR003675">
    <property type="entry name" value="Rce1/LyrA-like_dom"/>
</dbReference>
<keyword evidence="1" id="KW-0812">Transmembrane</keyword>
<dbReference type="GO" id="GO:0004175">
    <property type="term" value="F:endopeptidase activity"/>
    <property type="evidence" value="ECO:0007669"/>
    <property type="project" value="UniProtKB-ARBA"/>
</dbReference>
<accession>A0A7W8D1W5</accession>
<proteinExistence type="predicted"/>
<name>A0A7W8D1W5_9FIRM</name>
<dbReference type="PANTHER" id="PTHR36435:SF1">
    <property type="entry name" value="CAAX AMINO TERMINAL PROTEASE FAMILY PROTEIN"/>
    <property type="match status" value="1"/>
</dbReference>
<keyword evidence="1" id="KW-0472">Membrane</keyword>
<gene>
    <name evidence="3" type="ORF">HNQ43_001638</name>
</gene>
<feature type="transmembrane region" description="Helical" evidence="1">
    <location>
        <begin position="282"/>
        <end position="300"/>
    </location>
</feature>